<proteinExistence type="predicted"/>
<protein>
    <submittedName>
        <fullName evidence="2">Uncharacterized protein</fullName>
    </submittedName>
</protein>
<gene>
    <name evidence="2" type="ORF">NEOLEDRAFT_1134358</name>
</gene>
<evidence type="ECO:0000313" key="2">
    <source>
        <dbReference type="EMBL" id="KZT24752.1"/>
    </source>
</evidence>
<dbReference type="InParanoid" id="A0A165S6Z3"/>
<accession>A0A165S6Z3</accession>
<organism evidence="2 3">
    <name type="scientific">Neolentinus lepideus HHB14362 ss-1</name>
    <dbReference type="NCBI Taxonomy" id="1314782"/>
    <lineage>
        <taxon>Eukaryota</taxon>
        <taxon>Fungi</taxon>
        <taxon>Dikarya</taxon>
        <taxon>Basidiomycota</taxon>
        <taxon>Agaricomycotina</taxon>
        <taxon>Agaricomycetes</taxon>
        <taxon>Gloeophyllales</taxon>
        <taxon>Gloeophyllaceae</taxon>
        <taxon>Neolentinus</taxon>
    </lineage>
</organism>
<feature type="region of interest" description="Disordered" evidence="1">
    <location>
        <begin position="1"/>
        <end position="21"/>
    </location>
</feature>
<dbReference type="AlphaFoldDB" id="A0A165S6Z3"/>
<name>A0A165S6Z3_9AGAM</name>
<evidence type="ECO:0000313" key="3">
    <source>
        <dbReference type="Proteomes" id="UP000076761"/>
    </source>
</evidence>
<dbReference type="EMBL" id="KV425575">
    <property type="protein sequence ID" value="KZT24752.1"/>
    <property type="molecule type" value="Genomic_DNA"/>
</dbReference>
<reference evidence="2 3" key="1">
    <citation type="journal article" date="2016" name="Mol. Biol. Evol.">
        <title>Comparative Genomics of Early-Diverging Mushroom-Forming Fungi Provides Insights into the Origins of Lignocellulose Decay Capabilities.</title>
        <authorList>
            <person name="Nagy L.G."/>
            <person name="Riley R."/>
            <person name="Tritt A."/>
            <person name="Adam C."/>
            <person name="Daum C."/>
            <person name="Floudas D."/>
            <person name="Sun H."/>
            <person name="Yadav J.S."/>
            <person name="Pangilinan J."/>
            <person name="Larsson K.H."/>
            <person name="Matsuura K."/>
            <person name="Barry K."/>
            <person name="Labutti K."/>
            <person name="Kuo R."/>
            <person name="Ohm R.A."/>
            <person name="Bhattacharya S.S."/>
            <person name="Shirouzu T."/>
            <person name="Yoshinaga Y."/>
            <person name="Martin F.M."/>
            <person name="Grigoriev I.V."/>
            <person name="Hibbett D.S."/>
        </authorList>
    </citation>
    <scope>NUCLEOTIDE SEQUENCE [LARGE SCALE GENOMIC DNA]</scope>
    <source>
        <strain evidence="2 3">HHB14362 ss-1</strain>
    </source>
</reference>
<keyword evidence="3" id="KW-1185">Reference proteome</keyword>
<sequence>MGGAVSVKHPPVHGSTGLPSSPCCLTRSSKFLDVDQFPRPAYSFDILLAMRQDDVTTDRHPARGVFLLRSDVLGRLNASVDNIEQFLMANPFFKADTHASHSTSL</sequence>
<evidence type="ECO:0000256" key="1">
    <source>
        <dbReference type="SAM" id="MobiDB-lite"/>
    </source>
</evidence>
<dbReference type="Proteomes" id="UP000076761">
    <property type="component" value="Unassembled WGS sequence"/>
</dbReference>